<dbReference type="SUPFAM" id="SSF101148">
    <property type="entry name" value="Plant invertase/pectin methylesterase inhibitor"/>
    <property type="match status" value="1"/>
</dbReference>
<keyword evidence="7 13" id="KW-0378">Hydrolase</keyword>
<accession>A0A830C0K2</accession>
<evidence type="ECO:0000256" key="7">
    <source>
        <dbReference type="ARBA" id="ARBA00022801"/>
    </source>
</evidence>
<evidence type="ECO:0000259" key="14">
    <source>
        <dbReference type="SMART" id="SM00856"/>
    </source>
</evidence>
<dbReference type="PANTHER" id="PTHR31707">
    <property type="entry name" value="PECTINESTERASE"/>
    <property type="match status" value="1"/>
</dbReference>
<keyword evidence="11 13" id="KW-0961">Cell wall biogenesis/degradation</keyword>
<dbReference type="SUPFAM" id="SSF51126">
    <property type="entry name" value="Pectin lyase-like"/>
    <property type="match status" value="1"/>
</dbReference>
<comment type="function">
    <text evidence="13">Acts in the modification of cell walls via demethylesterification of cell wall pectin.</text>
</comment>
<feature type="chain" id="PRO_5033096497" description="Pectinesterase" evidence="13">
    <location>
        <begin position="31"/>
        <end position="371"/>
    </location>
</feature>
<comment type="catalytic activity">
    <reaction evidence="12 13">
        <text>[(1-&gt;4)-alpha-D-galacturonosyl methyl ester](n) + n H2O = [(1-&gt;4)-alpha-D-galacturonosyl](n) + n methanol + n H(+)</text>
        <dbReference type="Rhea" id="RHEA:22380"/>
        <dbReference type="Rhea" id="RHEA-COMP:14570"/>
        <dbReference type="Rhea" id="RHEA-COMP:14573"/>
        <dbReference type="ChEBI" id="CHEBI:15377"/>
        <dbReference type="ChEBI" id="CHEBI:15378"/>
        <dbReference type="ChEBI" id="CHEBI:17790"/>
        <dbReference type="ChEBI" id="CHEBI:140522"/>
        <dbReference type="ChEBI" id="CHEBI:140523"/>
        <dbReference type="EC" id="3.1.1.11"/>
    </reaction>
</comment>
<feature type="domain" description="Pectinesterase inhibitor" evidence="14">
    <location>
        <begin position="42"/>
        <end position="205"/>
    </location>
</feature>
<keyword evidence="13" id="KW-0732">Signal</keyword>
<comment type="pathway">
    <text evidence="2 13">Glycan metabolism; pectin degradation; 2-dehydro-3-deoxy-D-gluconate from pectin: step 1/5.</text>
</comment>
<keyword evidence="8 13" id="KW-0063">Aspartyl esterase</keyword>
<dbReference type="PROSITE" id="PS00800">
    <property type="entry name" value="PECTINESTERASE_1"/>
    <property type="match status" value="1"/>
</dbReference>
<keyword evidence="10" id="KW-0325">Glycoprotein</keyword>
<name>A0A830C0K2_9LAMI</name>
<dbReference type="NCBIfam" id="TIGR01614">
    <property type="entry name" value="PME_inhib"/>
    <property type="match status" value="1"/>
</dbReference>
<evidence type="ECO:0000256" key="4">
    <source>
        <dbReference type="ARBA" id="ARBA00007786"/>
    </source>
</evidence>
<dbReference type="SMART" id="SM00856">
    <property type="entry name" value="PMEI"/>
    <property type="match status" value="1"/>
</dbReference>
<evidence type="ECO:0000256" key="8">
    <source>
        <dbReference type="ARBA" id="ARBA00023085"/>
    </source>
</evidence>
<comment type="caution">
    <text evidence="15">The sequence shown here is derived from an EMBL/GenBank/DDBJ whole genome shotgun (WGS) entry which is preliminary data.</text>
</comment>
<dbReference type="GO" id="GO:0004857">
    <property type="term" value="F:enzyme inhibitor activity"/>
    <property type="evidence" value="ECO:0007669"/>
    <property type="project" value="InterPro"/>
</dbReference>
<comment type="subcellular location">
    <subcellularLocation>
        <location evidence="1 13">Secreted</location>
        <location evidence="1 13">Cell wall</location>
    </subcellularLocation>
</comment>
<keyword evidence="16" id="KW-1185">Reference proteome</keyword>
<evidence type="ECO:0000256" key="6">
    <source>
        <dbReference type="ARBA" id="ARBA00022512"/>
    </source>
</evidence>
<evidence type="ECO:0000256" key="3">
    <source>
        <dbReference type="ARBA" id="ARBA00006027"/>
    </source>
</evidence>
<evidence type="ECO:0000256" key="10">
    <source>
        <dbReference type="ARBA" id="ARBA00023180"/>
    </source>
</evidence>
<keyword evidence="6 13" id="KW-0134">Cell wall</keyword>
<dbReference type="GO" id="GO:0042545">
    <property type="term" value="P:cell wall modification"/>
    <property type="evidence" value="ECO:0007669"/>
    <property type="project" value="UniProtKB-UniRule"/>
</dbReference>
<dbReference type="InterPro" id="IPR018040">
    <property type="entry name" value="Pectinesterase_Tyr_AS"/>
</dbReference>
<evidence type="ECO:0000313" key="16">
    <source>
        <dbReference type="Proteomes" id="UP000653305"/>
    </source>
</evidence>
<dbReference type="EMBL" id="BMAC01000280">
    <property type="protein sequence ID" value="GFP92499.1"/>
    <property type="molecule type" value="Genomic_DNA"/>
</dbReference>
<dbReference type="UniPathway" id="UPA00545">
    <property type="reaction ID" value="UER00823"/>
</dbReference>
<gene>
    <name evidence="15" type="ORF">PHJA_001394100</name>
</gene>
<feature type="signal peptide" evidence="13">
    <location>
        <begin position="1"/>
        <end position="30"/>
    </location>
</feature>
<dbReference type="CDD" id="cd15798">
    <property type="entry name" value="PMEI-like_3"/>
    <property type="match status" value="1"/>
</dbReference>
<comment type="similarity">
    <text evidence="3">In the N-terminal section; belongs to the PMEI family.</text>
</comment>
<dbReference type="GO" id="GO:0045490">
    <property type="term" value="P:pectin catabolic process"/>
    <property type="evidence" value="ECO:0007669"/>
    <property type="project" value="UniProtKB-UniRule"/>
</dbReference>
<dbReference type="InterPro" id="IPR035513">
    <property type="entry name" value="Invertase/methylesterase_inhib"/>
</dbReference>
<evidence type="ECO:0000256" key="2">
    <source>
        <dbReference type="ARBA" id="ARBA00005184"/>
    </source>
</evidence>
<proteinExistence type="inferred from homology"/>
<dbReference type="InterPro" id="IPR006501">
    <property type="entry name" value="Pectinesterase_inhib_dom"/>
</dbReference>
<evidence type="ECO:0000256" key="11">
    <source>
        <dbReference type="ARBA" id="ARBA00023316"/>
    </source>
</evidence>
<evidence type="ECO:0000256" key="13">
    <source>
        <dbReference type="RuleBase" id="RU000589"/>
    </source>
</evidence>
<dbReference type="InterPro" id="IPR012334">
    <property type="entry name" value="Pectin_lyas_fold"/>
</dbReference>
<dbReference type="Pfam" id="PF01095">
    <property type="entry name" value="Pectinesterase"/>
    <property type="match status" value="1"/>
</dbReference>
<dbReference type="FunFam" id="1.20.140.40:FF:000010">
    <property type="entry name" value="Pectinesterase"/>
    <property type="match status" value="1"/>
</dbReference>
<dbReference type="Pfam" id="PF04043">
    <property type="entry name" value="PMEI"/>
    <property type="match status" value="1"/>
</dbReference>
<dbReference type="Proteomes" id="UP000653305">
    <property type="component" value="Unassembled WGS sequence"/>
</dbReference>
<evidence type="ECO:0000313" key="15">
    <source>
        <dbReference type="EMBL" id="GFP92499.1"/>
    </source>
</evidence>
<dbReference type="OrthoDB" id="2019149at2759"/>
<evidence type="ECO:0000256" key="12">
    <source>
        <dbReference type="ARBA" id="ARBA00047928"/>
    </source>
</evidence>
<organism evidence="15 16">
    <name type="scientific">Phtheirospermum japonicum</name>
    <dbReference type="NCBI Taxonomy" id="374723"/>
    <lineage>
        <taxon>Eukaryota</taxon>
        <taxon>Viridiplantae</taxon>
        <taxon>Streptophyta</taxon>
        <taxon>Embryophyta</taxon>
        <taxon>Tracheophyta</taxon>
        <taxon>Spermatophyta</taxon>
        <taxon>Magnoliopsida</taxon>
        <taxon>eudicotyledons</taxon>
        <taxon>Gunneridae</taxon>
        <taxon>Pentapetalae</taxon>
        <taxon>asterids</taxon>
        <taxon>lamiids</taxon>
        <taxon>Lamiales</taxon>
        <taxon>Orobanchaceae</taxon>
        <taxon>Orobanchaceae incertae sedis</taxon>
        <taxon>Phtheirospermum</taxon>
    </lineage>
</organism>
<evidence type="ECO:0000256" key="1">
    <source>
        <dbReference type="ARBA" id="ARBA00004191"/>
    </source>
</evidence>
<dbReference type="Gene3D" id="2.160.20.10">
    <property type="entry name" value="Single-stranded right-handed beta-helix, Pectin lyase-like"/>
    <property type="match status" value="1"/>
</dbReference>
<protein>
    <recommendedName>
        <fullName evidence="5 13">Pectinesterase</fullName>
        <ecNumber evidence="5 13">3.1.1.11</ecNumber>
    </recommendedName>
</protein>
<dbReference type="InterPro" id="IPR011050">
    <property type="entry name" value="Pectin_lyase_fold/virulence"/>
</dbReference>
<keyword evidence="13" id="KW-0964">Secreted</keyword>
<keyword evidence="9" id="KW-1015">Disulfide bond</keyword>
<sequence length="371" mass="40351">MSRFKEKTTARNKLFLALFASILLVAGAESKDEYSGQTSTVKVSPVIKSSCSSTLYPALCMSAIADSLSGNKLKVSSRKDVIILSLNVTITAVQRNYFAIEKLLAAGEKNLTKLEKEALHVCLETIDETLDELHTAVDDLKVYPFKKSIKQHADDLKTLISSAITNQETCLDGFSHGKDEKHAREVLVGGHVLRVEKLCSNSLAMLCNMTDTDMANERQMNSGRKLLAADGGDGWPEWMSAGDRRLLQSSSVTPNVVVAADGSGDYRTVEAAVAAAPEKSSRRYVIRIKAGVYRENVEVTKKKTNIMFVGDGRANTIITGSRNVQDGSTTFKSATVANSMNEESKLANGLRFPVHRNKLSICVLLAALNIS</sequence>
<dbReference type="InterPro" id="IPR000070">
    <property type="entry name" value="Pectinesterase_cat"/>
</dbReference>
<dbReference type="GO" id="GO:0030599">
    <property type="term" value="F:pectinesterase activity"/>
    <property type="evidence" value="ECO:0007669"/>
    <property type="project" value="UniProtKB-UniRule"/>
</dbReference>
<reference evidence="15" key="1">
    <citation type="submission" date="2020-07" db="EMBL/GenBank/DDBJ databases">
        <title>Ethylene signaling mediates host invasion by parasitic plants.</title>
        <authorList>
            <person name="Yoshida S."/>
        </authorList>
    </citation>
    <scope>NUCLEOTIDE SEQUENCE</scope>
    <source>
        <strain evidence="15">Okayama</strain>
    </source>
</reference>
<evidence type="ECO:0000256" key="5">
    <source>
        <dbReference type="ARBA" id="ARBA00013229"/>
    </source>
</evidence>
<dbReference type="EC" id="3.1.1.11" evidence="5 13"/>
<evidence type="ECO:0000256" key="9">
    <source>
        <dbReference type="ARBA" id="ARBA00023157"/>
    </source>
</evidence>
<dbReference type="AlphaFoldDB" id="A0A830C0K2"/>
<comment type="similarity">
    <text evidence="4">In the C-terminal section; belongs to the pectinesterase family.</text>
</comment>
<dbReference type="Gene3D" id="1.20.140.40">
    <property type="entry name" value="Invertase/pectin methylesterase inhibitor family protein"/>
    <property type="match status" value="1"/>
</dbReference>